<name>W0F2G6_9BACT</name>
<keyword evidence="5" id="KW-0732">Signal</keyword>
<gene>
    <name evidence="7" type="ORF">NIASO_10915</name>
</gene>
<accession>W0F2G6</accession>
<evidence type="ECO:0000256" key="4">
    <source>
        <dbReference type="PROSITE-ProRule" id="PRU00433"/>
    </source>
</evidence>
<dbReference type="Proteomes" id="UP000003586">
    <property type="component" value="Chromosome"/>
</dbReference>
<dbReference type="GO" id="GO:0020037">
    <property type="term" value="F:heme binding"/>
    <property type="evidence" value="ECO:0007669"/>
    <property type="project" value="InterPro"/>
</dbReference>
<keyword evidence="8" id="KW-1185">Reference proteome</keyword>
<evidence type="ECO:0000256" key="1">
    <source>
        <dbReference type="ARBA" id="ARBA00022617"/>
    </source>
</evidence>
<dbReference type="GO" id="GO:0046872">
    <property type="term" value="F:metal ion binding"/>
    <property type="evidence" value="ECO:0007669"/>
    <property type="project" value="UniProtKB-KW"/>
</dbReference>
<dbReference type="PANTHER" id="PTHR35008:SF4">
    <property type="entry name" value="BLL4482 PROTEIN"/>
    <property type="match status" value="1"/>
</dbReference>
<feature type="domain" description="Cytochrome c" evidence="6">
    <location>
        <begin position="46"/>
        <end position="135"/>
    </location>
</feature>
<keyword evidence="2 4" id="KW-0479">Metal-binding</keyword>
<dbReference type="Gene3D" id="1.10.760.10">
    <property type="entry name" value="Cytochrome c-like domain"/>
    <property type="match status" value="1"/>
</dbReference>
<feature type="chain" id="PRO_5004788541" evidence="5">
    <location>
        <begin position="25"/>
        <end position="155"/>
    </location>
</feature>
<dbReference type="InterPro" id="IPR009056">
    <property type="entry name" value="Cyt_c-like_dom"/>
</dbReference>
<dbReference type="GO" id="GO:0009055">
    <property type="term" value="F:electron transfer activity"/>
    <property type="evidence" value="ECO:0007669"/>
    <property type="project" value="InterPro"/>
</dbReference>
<dbReference type="PROSITE" id="PS51007">
    <property type="entry name" value="CYTC"/>
    <property type="match status" value="1"/>
</dbReference>
<dbReference type="EMBL" id="CP007035">
    <property type="protein sequence ID" value="AHF15531.1"/>
    <property type="molecule type" value="Genomic_DNA"/>
</dbReference>
<evidence type="ECO:0000313" key="7">
    <source>
        <dbReference type="EMBL" id="AHF15531.1"/>
    </source>
</evidence>
<evidence type="ECO:0000259" key="6">
    <source>
        <dbReference type="PROSITE" id="PS51007"/>
    </source>
</evidence>
<evidence type="ECO:0000256" key="2">
    <source>
        <dbReference type="ARBA" id="ARBA00022723"/>
    </source>
</evidence>
<dbReference type="KEGG" id="nso:NIASO_10915"/>
<reference evidence="7" key="1">
    <citation type="submission" date="2013-12" db="EMBL/GenBank/DDBJ databases">
        <authorList>
            <consortium name="DOE Joint Genome Institute"/>
            <person name="Eisen J."/>
            <person name="Huntemann M."/>
            <person name="Han J."/>
            <person name="Chen A."/>
            <person name="Kyrpides N."/>
            <person name="Mavromatis K."/>
            <person name="Markowitz V."/>
            <person name="Palaniappan K."/>
            <person name="Ivanova N."/>
            <person name="Schaumberg A."/>
            <person name="Pati A."/>
            <person name="Liolios K."/>
            <person name="Nordberg H.P."/>
            <person name="Cantor M.N."/>
            <person name="Hua S.X."/>
            <person name="Woyke T."/>
        </authorList>
    </citation>
    <scope>NUCLEOTIDE SEQUENCE [LARGE SCALE GENOMIC DNA]</scope>
    <source>
        <strain evidence="7">JS13-8</strain>
    </source>
</reference>
<sequence length="155" mass="17112">MNIKNNMRRFFILGWVLISLNGFAQTSKKGAVKKPVAAHHATTPTTSLTRGKLIYRKFCLSCHQPDGGGVPNLNPPLAGAPGVSGSKTKLIKIVRNGFQDPVEIDGEYYSNNMPPFKMLTDQQVADVLTYIRKSFGNKATSVLKQEVTQYRTAKK</sequence>
<dbReference type="SUPFAM" id="SSF46626">
    <property type="entry name" value="Cytochrome c"/>
    <property type="match status" value="1"/>
</dbReference>
<keyword evidence="3 4" id="KW-0408">Iron</keyword>
<feature type="signal peptide" evidence="5">
    <location>
        <begin position="1"/>
        <end position="24"/>
    </location>
</feature>
<dbReference type="AlphaFoldDB" id="W0F2G6"/>
<evidence type="ECO:0000256" key="5">
    <source>
        <dbReference type="SAM" id="SignalP"/>
    </source>
</evidence>
<dbReference type="eggNOG" id="COG2010">
    <property type="taxonomic scope" value="Bacteria"/>
</dbReference>
<dbReference type="Pfam" id="PF00034">
    <property type="entry name" value="Cytochrom_C"/>
    <property type="match status" value="1"/>
</dbReference>
<dbReference type="HOGENOM" id="CLU_093848_2_2_10"/>
<evidence type="ECO:0000313" key="8">
    <source>
        <dbReference type="Proteomes" id="UP000003586"/>
    </source>
</evidence>
<organism evidence="7 8">
    <name type="scientific">Niabella soli DSM 19437</name>
    <dbReference type="NCBI Taxonomy" id="929713"/>
    <lineage>
        <taxon>Bacteria</taxon>
        <taxon>Pseudomonadati</taxon>
        <taxon>Bacteroidota</taxon>
        <taxon>Chitinophagia</taxon>
        <taxon>Chitinophagales</taxon>
        <taxon>Chitinophagaceae</taxon>
        <taxon>Niabella</taxon>
    </lineage>
</organism>
<protein>
    <submittedName>
        <fullName evidence="7">Cytochrome C</fullName>
    </submittedName>
</protein>
<dbReference type="InterPro" id="IPR051459">
    <property type="entry name" value="Cytochrome_c-type_DH"/>
</dbReference>
<dbReference type="STRING" id="929713.NIASO_10915"/>
<keyword evidence="1 4" id="KW-0349">Heme</keyword>
<proteinExistence type="predicted"/>
<dbReference type="PANTHER" id="PTHR35008">
    <property type="entry name" value="BLL4482 PROTEIN-RELATED"/>
    <property type="match status" value="1"/>
</dbReference>
<dbReference type="InterPro" id="IPR036909">
    <property type="entry name" value="Cyt_c-like_dom_sf"/>
</dbReference>
<evidence type="ECO:0000256" key="3">
    <source>
        <dbReference type="ARBA" id="ARBA00023004"/>
    </source>
</evidence>